<dbReference type="PANTHER" id="PTHR11552:SF201">
    <property type="entry name" value="GLUCOSE-METHANOL-CHOLINE OXIDOREDUCTASE N-TERMINAL DOMAIN-CONTAINING PROTEIN"/>
    <property type="match status" value="1"/>
</dbReference>
<sequence length="620" mass="67577">MASPDYSIPAISPAEFVARKFDYLIIGGGTAGLVVAARLSEDPALTVGVLEAGSVAVGIESIDIPGLYGQALGSKYDWQFETTPQPGLGGRKLPWPRGKVLGGTSALNFMAWNRASREDYDAWKELGNEGWGWDDLLPYFKKSERFHTPEQANKEDNSLYYDDEAVGKAGPVQISYASEYSASHRLWHKTLESLGIETNKAHLAGSNVGAWTNLGSVKPDSAARSYSTTAYYLPNVLRQNLVLLTDALATEVVLEQENGDWTAKGVKFLRDGEAFFASASREVILSAGSVQSPQILERSGIGNPAILEKAGVSVKVSNPNVGENLQDHIMAATIFEVDSSLASPDDLKKDKDAALSAYEQYVASRAGPLTILPNSISYLPFSHIISADTLDSLYQTITSIPNDRKEEHIIRQRRFDRSSSSRLGQIEYIFDLGNWSPSFQPAPMTNKKYATCLQILQYPFSIGSIHIDPMDPLNKPPIIDPQYYTSHGGPVDLTLMVHAARFAADRIAKTSPLAGIIRGRVFPPPSSSREKEDDDYWRDWLVDTTITDWHPVGTCAMGGKAGMSPGVGGVVDERLRVYGTKGLRVIDASVMPLQVSAHIQATVYAIGEKGAAMTLEDMKP</sequence>
<feature type="domain" description="Glucose-methanol-choline oxidoreductase N-terminal" evidence="7">
    <location>
        <begin position="98"/>
        <end position="121"/>
    </location>
</feature>
<evidence type="ECO:0000256" key="6">
    <source>
        <dbReference type="RuleBase" id="RU003968"/>
    </source>
</evidence>
<dbReference type="InterPro" id="IPR012132">
    <property type="entry name" value="GMC_OxRdtase"/>
</dbReference>
<comment type="caution">
    <text evidence="9">The sequence shown here is derived from an EMBL/GenBank/DDBJ whole genome shotgun (WGS) entry which is preliminary data.</text>
</comment>
<evidence type="ECO:0000313" key="9">
    <source>
        <dbReference type="EMBL" id="KAK9419922.1"/>
    </source>
</evidence>
<evidence type="ECO:0000256" key="4">
    <source>
        <dbReference type="ARBA" id="ARBA00022827"/>
    </source>
</evidence>
<accession>A0ABR2UZC8</accession>
<dbReference type="Pfam" id="PF05199">
    <property type="entry name" value="GMC_oxred_C"/>
    <property type="match status" value="1"/>
</dbReference>
<comment type="cofactor">
    <cofactor evidence="1">
        <name>FAD</name>
        <dbReference type="ChEBI" id="CHEBI:57692"/>
    </cofactor>
</comment>
<dbReference type="PROSITE" id="PS00623">
    <property type="entry name" value="GMC_OXRED_1"/>
    <property type="match status" value="1"/>
</dbReference>
<evidence type="ECO:0000256" key="2">
    <source>
        <dbReference type="ARBA" id="ARBA00010790"/>
    </source>
</evidence>
<evidence type="ECO:0000256" key="5">
    <source>
        <dbReference type="ARBA" id="ARBA00023002"/>
    </source>
</evidence>
<evidence type="ECO:0000259" key="7">
    <source>
        <dbReference type="PROSITE" id="PS00623"/>
    </source>
</evidence>
<evidence type="ECO:0000313" key="10">
    <source>
        <dbReference type="Proteomes" id="UP001408356"/>
    </source>
</evidence>
<proteinExistence type="inferred from homology"/>
<comment type="similarity">
    <text evidence="2 6">Belongs to the GMC oxidoreductase family.</text>
</comment>
<keyword evidence="4 6" id="KW-0274">FAD</keyword>
<dbReference type="PANTHER" id="PTHR11552">
    <property type="entry name" value="GLUCOSE-METHANOL-CHOLINE GMC OXIDOREDUCTASE"/>
    <property type="match status" value="1"/>
</dbReference>
<dbReference type="PIRSF" id="PIRSF000137">
    <property type="entry name" value="Alcohol_oxidase"/>
    <property type="match status" value="1"/>
</dbReference>
<dbReference type="Pfam" id="PF00732">
    <property type="entry name" value="GMC_oxred_N"/>
    <property type="match status" value="1"/>
</dbReference>
<keyword evidence="5" id="KW-0560">Oxidoreductase</keyword>
<reference evidence="9 10" key="1">
    <citation type="journal article" date="2024" name="J. Plant Pathol.">
        <title>Sequence and assembly of the genome of Seiridium unicorne, isolate CBS 538.82, causal agent of cypress canker disease.</title>
        <authorList>
            <person name="Scali E."/>
            <person name="Rocca G.D."/>
            <person name="Danti R."/>
            <person name="Garbelotto M."/>
            <person name="Barberini S."/>
            <person name="Baroncelli R."/>
            <person name="Emiliani G."/>
        </authorList>
    </citation>
    <scope>NUCLEOTIDE SEQUENCE [LARGE SCALE GENOMIC DNA]</scope>
    <source>
        <strain evidence="9 10">BM-138-508</strain>
    </source>
</reference>
<dbReference type="InterPro" id="IPR007867">
    <property type="entry name" value="GMC_OxRtase_C"/>
</dbReference>
<dbReference type="SUPFAM" id="SSF51905">
    <property type="entry name" value="FAD/NAD(P)-binding domain"/>
    <property type="match status" value="1"/>
</dbReference>
<dbReference type="Proteomes" id="UP001408356">
    <property type="component" value="Unassembled WGS sequence"/>
</dbReference>
<keyword evidence="3 6" id="KW-0285">Flavoprotein</keyword>
<evidence type="ECO:0000256" key="1">
    <source>
        <dbReference type="ARBA" id="ARBA00001974"/>
    </source>
</evidence>
<dbReference type="PROSITE" id="PS00624">
    <property type="entry name" value="GMC_OXRED_2"/>
    <property type="match status" value="1"/>
</dbReference>
<evidence type="ECO:0000256" key="3">
    <source>
        <dbReference type="ARBA" id="ARBA00022630"/>
    </source>
</evidence>
<dbReference type="InterPro" id="IPR000172">
    <property type="entry name" value="GMC_OxRdtase_N"/>
</dbReference>
<dbReference type="SUPFAM" id="SSF54373">
    <property type="entry name" value="FAD-linked reductases, C-terminal domain"/>
    <property type="match status" value="1"/>
</dbReference>
<name>A0ABR2UZC8_9PEZI</name>
<dbReference type="InterPro" id="IPR036188">
    <property type="entry name" value="FAD/NAD-bd_sf"/>
</dbReference>
<dbReference type="EMBL" id="JARVKF010000279">
    <property type="protein sequence ID" value="KAK9419922.1"/>
    <property type="molecule type" value="Genomic_DNA"/>
</dbReference>
<dbReference type="Gene3D" id="3.50.50.60">
    <property type="entry name" value="FAD/NAD(P)-binding domain"/>
    <property type="match status" value="1"/>
</dbReference>
<gene>
    <name evidence="9" type="ORF">SUNI508_06928</name>
</gene>
<keyword evidence="10" id="KW-1185">Reference proteome</keyword>
<organism evidence="9 10">
    <name type="scientific">Seiridium unicorne</name>
    <dbReference type="NCBI Taxonomy" id="138068"/>
    <lineage>
        <taxon>Eukaryota</taxon>
        <taxon>Fungi</taxon>
        <taxon>Dikarya</taxon>
        <taxon>Ascomycota</taxon>
        <taxon>Pezizomycotina</taxon>
        <taxon>Sordariomycetes</taxon>
        <taxon>Xylariomycetidae</taxon>
        <taxon>Amphisphaeriales</taxon>
        <taxon>Sporocadaceae</taxon>
        <taxon>Seiridium</taxon>
    </lineage>
</organism>
<protein>
    <recommendedName>
        <fullName evidence="7 8">Glucose-methanol-choline oxidoreductase N-terminal domain-containing protein</fullName>
    </recommendedName>
</protein>
<feature type="domain" description="Glucose-methanol-choline oxidoreductase N-terminal" evidence="8">
    <location>
        <begin position="288"/>
        <end position="302"/>
    </location>
</feature>
<dbReference type="Gene3D" id="3.30.560.10">
    <property type="entry name" value="Glucose Oxidase, domain 3"/>
    <property type="match status" value="1"/>
</dbReference>
<evidence type="ECO:0000259" key="8">
    <source>
        <dbReference type="PROSITE" id="PS00624"/>
    </source>
</evidence>